<organism evidence="2 3">
    <name type="scientific">Chloropicon roscoffensis</name>
    <dbReference type="NCBI Taxonomy" id="1461544"/>
    <lineage>
        <taxon>Eukaryota</taxon>
        <taxon>Viridiplantae</taxon>
        <taxon>Chlorophyta</taxon>
        <taxon>Chloropicophyceae</taxon>
        <taxon>Chloropicales</taxon>
        <taxon>Chloropicaceae</taxon>
        <taxon>Chloropicon</taxon>
    </lineage>
</organism>
<dbReference type="PANTHER" id="PTHR34786:SF1">
    <property type="entry name" value="OS09G0504900 PROTEIN"/>
    <property type="match status" value="1"/>
</dbReference>
<name>A0AAX4PHB3_9CHLO</name>
<dbReference type="Proteomes" id="UP001472866">
    <property type="component" value="Chromosome 12"/>
</dbReference>
<feature type="compositionally biased region" description="Basic and acidic residues" evidence="1">
    <location>
        <begin position="170"/>
        <end position="199"/>
    </location>
</feature>
<feature type="region of interest" description="Disordered" evidence="1">
    <location>
        <begin position="146"/>
        <end position="269"/>
    </location>
</feature>
<reference evidence="2 3" key="1">
    <citation type="submission" date="2024-03" db="EMBL/GenBank/DDBJ databases">
        <title>Complete genome sequence of the green alga Chloropicon roscoffensis RCC1871.</title>
        <authorList>
            <person name="Lemieux C."/>
            <person name="Pombert J.-F."/>
            <person name="Otis C."/>
            <person name="Turmel M."/>
        </authorList>
    </citation>
    <scope>NUCLEOTIDE SEQUENCE [LARGE SCALE GENOMIC DNA]</scope>
    <source>
        <strain evidence="2 3">RCC1871</strain>
    </source>
</reference>
<protein>
    <recommendedName>
        <fullName evidence="4">Nucleolus and neural progenitor protein-like N-terminal domain-containing protein</fullName>
    </recommendedName>
</protein>
<keyword evidence="3" id="KW-1185">Reference proteome</keyword>
<accession>A0AAX4PHB3</accession>
<feature type="compositionally biased region" description="Pro residues" evidence="1">
    <location>
        <begin position="215"/>
        <end position="224"/>
    </location>
</feature>
<evidence type="ECO:0000256" key="1">
    <source>
        <dbReference type="SAM" id="MobiDB-lite"/>
    </source>
</evidence>
<evidence type="ECO:0000313" key="3">
    <source>
        <dbReference type="Proteomes" id="UP001472866"/>
    </source>
</evidence>
<dbReference type="PANTHER" id="PTHR34786">
    <property type="entry name" value="OS09G0504900 PROTEIN"/>
    <property type="match status" value="1"/>
</dbReference>
<proteinExistence type="predicted"/>
<dbReference type="EMBL" id="CP151512">
    <property type="protein sequence ID" value="WZN65441.1"/>
    <property type="molecule type" value="Genomic_DNA"/>
</dbReference>
<evidence type="ECO:0000313" key="2">
    <source>
        <dbReference type="EMBL" id="WZN65441.1"/>
    </source>
</evidence>
<evidence type="ECO:0008006" key="4">
    <source>
        <dbReference type="Google" id="ProtNLM"/>
    </source>
</evidence>
<dbReference type="AlphaFoldDB" id="A0AAX4PHB3"/>
<sequence length="292" mass="32004">MSGGPSSLASLASCRDVLRRLLRKNESQHRRGRYFRELAMVSRGLAAYLGREAALGTASSALVSTAQLERIGGMVAKAASTLTSLLARTHFMPFSLVSLTLLARIRILVAHDLAESVRRYNAGGEVASRPDFLSLDWDGGPSPTVRCHYSDAGARQATRPASEVEEEEDLRGAQDELCVVDDKGEEPPARMKKRVEEKKSKKRRDREREARSSQPEPPEPPDPSLPSLAPEPPEEKEEASAVAFVAVAKPKRRAPSSWRVPPAKVGGLTSALSEIDDIFSQLSSKRKKKRKK</sequence>
<gene>
    <name evidence="2" type="ORF">HKI87_12g70000</name>
</gene>